<proteinExistence type="predicted"/>
<evidence type="ECO:0000259" key="1">
    <source>
        <dbReference type="Pfam" id="PF14261"/>
    </source>
</evidence>
<evidence type="ECO:0000313" key="3">
    <source>
        <dbReference type="Proteomes" id="UP001057561"/>
    </source>
</evidence>
<keyword evidence="3" id="KW-1185">Reference proteome</keyword>
<organism evidence="2 3">
    <name type="scientific">Dolichospermum heterosporum TAC447</name>
    <dbReference type="NCBI Taxonomy" id="747523"/>
    <lineage>
        <taxon>Bacteria</taxon>
        <taxon>Bacillati</taxon>
        <taxon>Cyanobacteriota</taxon>
        <taxon>Cyanophyceae</taxon>
        <taxon>Nostocales</taxon>
        <taxon>Aphanizomenonaceae</taxon>
        <taxon>Dolichospermum</taxon>
        <taxon>Dolichospermum heterosporum</taxon>
    </lineage>
</organism>
<reference evidence="2" key="1">
    <citation type="submission" date="2022-06" db="EMBL/GenBank/DDBJ databases">
        <title>Nostosin G and Spiroidesin B from the Cyanobacterium Dolichospermum sp. NIES-1697.</title>
        <authorList>
            <person name="Phan C.-S."/>
            <person name="Mehjabin J.J."/>
            <person name="Anas A.R.J."/>
            <person name="Hayasaka M."/>
            <person name="Onoki R."/>
            <person name="Wang J."/>
            <person name="Umezawa T."/>
            <person name="Washio K."/>
            <person name="Morikawa M."/>
            <person name="Okino T."/>
        </authorList>
    </citation>
    <scope>NUCLEOTIDE SEQUENCE</scope>
    <source>
        <strain evidence="2">NIES-1697</strain>
    </source>
</reference>
<accession>A0ABY5LPX7</accession>
<dbReference type="Proteomes" id="UP001057561">
    <property type="component" value="Chromosome"/>
</dbReference>
<dbReference type="InterPro" id="IPR025587">
    <property type="entry name" value="DUF4351"/>
</dbReference>
<evidence type="ECO:0000313" key="2">
    <source>
        <dbReference type="EMBL" id="UUO13780.1"/>
    </source>
</evidence>
<gene>
    <name evidence="2" type="ORF">NG743_17140</name>
</gene>
<sequence>MKTDKWFYELFLSQPGMLAELMPGIEENWEFIYNAPVVKEKEFRLDGVFTPVSNNPMIPMVFAEAQMQSDSGFYGRYFSQLFVHINQYTVKQDWRGLLILRDRNQGLGWEVPYAELLERRVTQLYLSDLQDQQELTPNLMLLQLVVTEKDKSAVIGRKLLQEADTTGEFQRRLSLIETILANKFPELTKEIIMNMLDLEIVDITQSRFYQEIIVEGLQEGRQKGLQEGRQKGLQEGLQEGLQKGLQEGEANLVIRQLRRRLGELPESQCSQIKSFPVSQLEDLGEALLDFQGIDDLDDWLQKYTKLS</sequence>
<dbReference type="EMBL" id="CP099464">
    <property type="protein sequence ID" value="UUO13780.1"/>
    <property type="molecule type" value="Genomic_DNA"/>
</dbReference>
<protein>
    <submittedName>
        <fullName evidence="2">DUF2887 domain-containing protein</fullName>
    </submittedName>
</protein>
<dbReference type="PANTHER" id="PTHR35586:SF2">
    <property type="entry name" value="SLL1542 PROTEIN"/>
    <property type="match status" value="1"/>
</dbReference>
<dbReference type="Pfam" id="PF14261">
    <property type="entry name" value="DUF4351"/>
    <property type="match status" value="1"/>
</dbReference>
<dbReference type="PANTHER" id="PTHR35586">
    <property type="entry name" value="SLL1691 PROTEIN"/>
    <property type="match status" value="1"/>
</dbReference>
<dbReference type="InterPro" id="IPR022573">
    <property type="entry name" value="DUF2887"/>
</dbReference>
<dbReference type="Pfam" id="PF11103">
    <property type="entry name" value="DUF2887"/>
    <property type="match status" value="1"/>
</dbReference>
<name>A0ABY5LPX7_9CYAN</name>
<dbReference type="RefSeq" id="WP_257120534.1">
    <property type="nucleotide sequence ID" value="NZ_CP099464.1"/>
</dbReference>
<feature type="domain" description="DUF4351" evidence="1">
    <location>
        <begin position="242"/>
        <end position="300"/>
    </location>
</feature>